<reference evidence="2 3" key="1">
    <citation type="submission" date="2017-05" db="EMBL/GenBank/DDBJ databases">
        <authorList>
            <person name="Song R."/>
            <person name="Chenine A.L."/>
            <person name="Ruprecht R.M."/>
        </authorList>
    </citation>
    <scope>NUCLEOTIDE SEQUENCE [LARGE SCALE GENOMIC DNA]</scope>
    <source>
        <strain evidence="2 3">CECT 8898</strain>
    </source>
</reference>
<dbReference type="RefSeq" id="WP_094022076.1">
    <property type="nucleotide sequence ID" value="NZ_FXYF01000009.1"/>
</dbReference>
<evidence type="ECO:0000313" key="2">
    <source>
        <dbReference type="EMBL" id="SMX45930.1"/>
    </source>
</evidence>
<dbReference type="InterPro" id="IPR002723">
    <property type="entry name" value="BpsA_C"/>
</dbReference>
<dbReference type="Proteomes" id="UP000207598">
    <property type="component" value="Unassembled WGS sequence"/>
</dbReference>
<keyword evidence="3" id="KW-1185">Reference proteome</keyword>
<organism evidence="2 3">
    <name type="scientific">Maliponia aquimaris</name>
    <dbReference type="NCBI Taxonomy" id="1673631"/>
    <lineage>
        <taxon>Bacteria</taxon>
        <taxon>Pseudomonadati</taxon>
        <taxon>Pseudomonadota</taxon>
        <taxon>Alphaproteobacteria</taxon>
        <taxon>Rhodobacterales</taxon>
        <taxon>Paracoccaceae</taxon>
        <taxon>Maliponia</taxon>
    </lineage>
</organism>
<dbReference type="OrthoDB" id="7593728at2"/>
<proteinExistence type="predicted"/>
<gene>
    <name evidence="2" type="ORF">MAA8898_03282</name>
</gene>
<evidence type="ECO:0000313" key="3">
    <source>
        <dbReference type="Proteomes" id="UP000207598"/>
    </source>
</evidence>
<dbReference type="Pfam" id="PF01861">
    <property type="entry name" value="BpsA_C"/>
    <property type="match status" value="1"/>
</dbReference>
<protein>
    <recommendedName>
        <fullName evidence="1">N(4)-bis(aminopropyl)spermidine synthase C-terminal domain-containing protein</fullName>
    </recommendedName>
</protein>
<sequence length="277" mass="31824">MPEIDLKRALNAVSDVIRNRPRPIRQFDQIYMKAGDMVMQSEFVARWADGKRLVFIGDGDAISVCVAYMHSRGVLSYGPSKTVVLDFDERIVNAIKRFADNERIENLDAQLYNVLDAIPDRLPDFDCFYTNPPWGQYNSGESINLFVDRGVEAISNCGEGLVVIADDSDLDWPQEVLAEVQQHASRRGFFVARMQPELHVYHLDDAPDLKSCNLLFRSRPRNSSERDSRPVTDQQRLENFYGRAKIPRVRYVRELKALNYGEAQESEYKLELLEGKE</sequence>
<dbReference type="EMBL" id="FXYF01000009">
    <property type="protein sequence ID" value="SMX45930.1"/>
    <property type="molecule type" value="Genomic_DNA"/>
</dbReference>
<dbReference type="SUPFAM" id="SSF53335">
    <property type="entry name" value="S-adenosyl-L-methionine-dependent methyltransferases"/>
    <property type="match status" value="1"/>
</dbReference>
<feature type="domain" description="N(4)-bis(aminopropyl)spermidine synthase C-terminal" evidence="1">
    <location>
        <begin position="10"/>
        <end position="259"/>
    </location>
</feature>
<dbReference type="Gene3D" id="3.40.50.150">
    <property type="entry name" value="Vaccinia Virus protein VP39"/>
    <property type="match status" value="1"/>
</dbReference>
<name>A0A238KTE1_9RHOB</name>
<accession>A0A238KTE1</accession>
<evidence type="ECO:0000259" key="1">
    <source>
        <dbReference type="Pfam" id="PF01861"/>
    </source>
</evidence>
<dbReference type="AlphaFoldDB" id="A0A238KTE1"/>
<dbReference type="InterPro" id="IPR029063">
    <property type="entry name" value="SAM-dependent_MTases_sf"/>
</dbReference>